<evidence type="ECO:0000256" key="3">
    <source>
        <dbReference type="ARBA" id="ARBA00022741"/>
    </source>
</evidence>
<comment type="similarity">
    <text evidence="1">Belongs to the carbohydrate kinase PfkB family.</text>
</comment>
<keyword evidence="2" id="KW-0808">Transferase</keyword>
<evidence type="ECO:0000256" key="4">
    <source>
        <dbReference type="ARBA" id="ARBA00022777"/>
    </source>
</evidence>
<accession>A0A433JWY9</accession>
<evidence type="ECO:0000259" key="6">
    <source>
        <dbReference type="Pfam" id="PF00294"/>
    </source>
</evidence>
<dbReference type="Proteomes" id="UP000274909">
    <property type="component" value="Unassembled WGS sequence"/>
</dbReference>
<comment type="caution">
    <text evidence="7">The sequence shown here is derived from an EMBL/GenBank/DDBJ whole genome shotgun (WGS) entry which is preliminary data.</text>
</comment>
<feature type="domain" description="Carbohydrate kinase PfkB" evidence="6">
    <location>
        <begin position="14"/>
        <end position="301"/>
    </location>
</feature>
<dbReference type="GO" id="GO:0005524">
    <property type="term" value="F:ATP binding"/>
    <property type="evidence" value="ECO:0007669"/>
    <property type="project" value="UniProtKB-KW"/>
</dbReference>
<evidence type="ECO:0000256" key="5">
    <source>
        <dbReference type="ARBA" id="ARBA00022840"/>
    </source>
</evidence>
<evidence type="ECO:0000313" key="7">
    <source>
        <dbReference type="EMBL" id="RUR03619.1"/>
    </source>
</evidence>
<dbReference type="Pfam" id="PF00294">
    <property type="entry name" value="PfkB"/>
    <property type="match status" value="1"/>
</dbReference>
<keyword evidence="8" id="KW-1185">Reference proteome</keyword>
<keyword evidence="5" id="KW-0067">ATP-binding</keyword>
<keyword evidence="3" id="KW-0547">Nucleotide-binding</keyword>
<evidence type="ECO:0000313" key="8">
    <source>
        <dbReference type="Proteomes" id="UP000274909"/>
    </source>
</evidence>
<gene>
    <name evidence="7" type="ORF">ELQ94_00345</name>
</gene>
<name>A0A433JWY9_9MICO</name>
<dbReference type="GO" id="GO:0016301">
    <property type="term" value="F:kinase activity"/>
    <property type="evidence" value="ECO:0007669"/>
    <property type="project" value="UniProtKB-KW"/>
</dbReference>
<evidence type="ECO:0000256" key="1">
    <source>
        <dbReference type="ARBA" id="ARBA00010688"/>
    </source>
</evidence>
<dbReference type="PANTHER" id="PTHR43085:SF1">
    <property type="entry name" value="PSEUDOURIDINE KINASE-RELATED"/>
    <property type="match status" value="1"/>
</dbReference>
<dbReference type="AlphaFoldDB" id="A0A433JWY9"/>
<dbReference type="InterPro" id="IPR050306">
    <property type="entry name" value="PfkB_Carbo_kinase"/>
</dbReference>
<evidence type="ECO:0000256" key="2">
    <source>
        <dbReference type="ARBA" id="ARBA00022679"/>
    </source>
</evidence>
<dbReference type="EMBL" id="RZGZ01000001">
    <property type="protein sequence ID" value="RUR03619.1"/>
    <property type="molecule type" value="Genomic_DNA"/>
</dbReference>
<dbReference type="SUPFAM" id="SSF53613">
    <property type="entry name" value="Ribokinase-like"/>
    <property type="match status" value="1"/>
</dbReference>
<organism evidence="7 8">
    <name type="scientific">Labedella endophytica</name>
    <dbReference type="NCBI Taxonomy" id="1523160"/>
    <lineage>
        <taxon>Bacteria</taxon>
        <taxon>Bacillati</taxon>
        <taxon>Actinomycetota</taxon>
        <taxon>Actinomycetes</taxon>
        <taxon>Micrococcales</taxon>
        <taxon>Microbacteriaceae</taxon>
        <taxon>Labedella</taxon>
    </lineage>
</organism>
<dbReference type="PANTHER" id="PTHR43085">
    <property type="entry name" value="HEXOKINASE FAMILY MEMBER"/>
    <property type="match status" value="1"/>
</dbReference>
<dbReference type="Gene3D" id="3.40.1190.20">
    <property type="match status" value="1"/>
</dbReference>
<dbReference type="InterPro" id="IPR029056">
    <property type="entry name" value="Ribokinase-like"/>
</dbReference>
<sequence length="316" mass="31708">MVSAPESGTDAFDVVVLGEVLLEVSTEVPVSDGVPARLGISGDALNVAAAAAAAGARTALLSVIGTDDLGDAIARRVAELGISTDLLVRAEGRQGAYLVHSDPDGEREFTYLRGGSVGSTLGPEHVDESIFARAGVVVASGITTAISDTARAAVVRAASIAHRFVFDPNHRPRLQTPDAARALIAELAPHTSLMTPSFPTETAMLGAESALAAGEYLRALGVDAVAVTCGSAGVQIVGDEQRWVDAVPAPVVVDQTGAGDSFVGSTAARLVAGDTLADAVAFGVAAASLVVGGRGGTGLVPSREQTLAHLAGSARG</sequence>
<dbReference type="OrthoDB" id="9808601at2"/>
<dbReference type="InterPro" id="IPR011611">
    <property type="entry name" value="PfkB_dom"/>
</dbReference>
<proteinExistence type="inferred from homology"/>
<reference evidence="7 8" key="1">
    <citation type="submission" date="2018-12" db="EMBL/GenBank/DDBJ databases">
        <authorList>
            <person name="Li F."/>
        </authorList>
    </citation>
    <scope>NUCLEOTIDE SEQUENCE [LARGE SCALE GENOMIC DNA]</scope>
    <source>
        <strain evidence="7 8">EGI 6500705</strain>
    </source>
</reference>
<protein>
    <submittedName>
        <fullName evidence="7">Sugar kinase</fullName>
    </submittedName>
</protein>
<keyword evidence="4 7" id="KW-0418">Kinase</keyword>